<evidence type="ECO:0000313" key="2">
    <source>
        <dbReference type="EMBL" id="SQA75266.1"/>
    </source>
</evidence>
<keyword evidence="1" id="KW-1133">Transmembrane helix</keyword>
<sequence>MRVFLKCKNCGYENSCATEATSRVEFAMQEGEYKKITCKNCNYSHQYQPNDFYAKTSKVPQIIALSSFIVGMTLLIYSYITSFDGIGWGMLILIPSIIYIFFIKEETRRVSGFNRISFRRK</sequence>
<keyword evidence="1" id="KW-0472">Membrane</keyword>
<name>A0AAX2IAW0_CAPSP</name>
<dbReference type="Proteomes" id="UP000249902">
    <property type="component" value="Unassembled WGS sequence"/>
</dbReference>
<protein>
    <recommendedName>
        <fullName evidence="4">DUF983 domain-containing protein</fullName>
    </recommendedName>
</protein>
<accession>A0AAX2IAW0</accession>
<evidence type="ECO:0000313" key="3">
    <source>
        <dbReference type="Proteomes" id="UP000249902"/>
    </source>
</evidence>
<dbReference type="EMBL" id="UAVP01000007">
    <property type="protein sequence ID" value="SQA75266.1"/>
    <property type="molecule type" value="Genomic_DNA"/>
</dbReference>
<comment type="caution">
    <text evidence="2">The sequence shown here is derived from an EMBL/GenBank/DDBJ whole genome shotgun (WGS) entry which is preliminary data.</text>
</comment>
<dbReference type="RefSeq" id="WP_002677560.1">
    <property type="nucleotide sequence ID" value="NZ_CP022385.1"/>
</dbReference>
<proteinExistence type="predicted"/>
<organism evidence="2 3">
    <name type="scientific">Capnocytophaga sputigena</name>
    <dbReference type="NCBI Taxonomy" id="1019"/>
    <lineage>
        <taxon>Bacteria</taxon>
        <taxon>Pseudomonadati</taxon>
        <taxon>Bacteroidota</taxon>
        <taxon>Flavobacteriia</taxon>
        <taxon>Flavobacteriales</taxon>
        <taxon>Flavobacteriaceae</taxon>
        <taxon>Capnocytophaga</taxon>
    </lineage>
</organism>
<evidence type="ECO:0008006" key="4">
    <source>
        <dbReference type="Google" id="ProtNLM"/>
    </source>
</evidence>
<gene>
    <name evidence="2" type="ORF">NCTC11653_01164</name>
</gene>
<evidence type="ECO:0000256" key="1">
    <source>
        <dbReference type="SAM" id="Phobius"/>
    </source>
</evidence>
<reference evidence="2 3" key="1">
    <citation type="submission" date="2018-06" db="EMBL/GenBank/DDBJ databases">
        <authorList>
            <consortium name="Pathogen Informatics"/>
            <person name="Doyle S."/>
        </authorList>
    </citation>
    <scope>NUCLEOTIDE SEQUENCE [LARGE SCALE GENOMIC DNA]</scope>
    <source>
        <strain evidence="2 3">NCTC11653</strain>
    </source>
</reference>
<dbReference type="AlphaFoldDB" id="A0AAX2IAW0"/>
<feature type="transmembrane region" description="Helical" evidence="1">
    <location>
        <begin position="86"/>
        <end position="103"/>
    </location>
</feature>
<feature type="transmembrane region" description="Helical" evidence="1">
    <location>
        <begin position="62"/>
        <end position="80"/>
    </location>
</feature>
<keyword evidence="1" id="KW-0812">Transmembrane</keyword>